<dbReference type="WBParaSite" id="nRc.2.0.1.t24281-RA">
    <property type="protein sequence ID" value="nRc.2.0.1.t24281-RA"/>
    <property type="gene ID" value="nRc.2.0.1.g24281"/>
</dbReference>
<name>A0A915JFF4_ROMCU</name>
<evidence type="ECO:0000313" key="1">
    <source>
        <dbReference type="Proteomes" id="UP000887565"/>
    </source>
</evidence>
<reference evidence="2" key="1">
    <citation type="submission" date="2022-11" db="UniProtKB">
        <authorList>
            <consortium name="WormBaseParasite"/>
        </authorList>
    </citation>
    <scope>IDENTIFICATION</scope>
</reference>
<evidence type="ECO:0000313" key="2">
    <source>
        <dbReference type="WBParaSite" id="nRc.2.0.1.t24281-RA"/>
    </source>
</evidence>
<dbReference type="AlphaFoldDB" id="A0A915JFF4"/>
<organism evidence="1 2">
    <name type="scientific">Romanomermis culicivorax</name>
    <name type="common">Nematode worm</name>
    <dbReference type="NCBI Taxonomy" id="13658"/>
    <lineage>
        <taxon>Eukaryota</taxon>
        <taxon>Metazoa</taxon>
        <taxon>Ecdysozoa</taxon>
        <taxon>Nematoda</taxon>
        <taxon>Enoplea</taxon>
        <taxon>Dorylaimia</taxon>
        <taxon>Mermithida</taxon>
        <taxon>Mermithoidea</taxon>
        <taxon>Mermithidae</taxon>
        <taxon>Romanomermis</taxon>
    </lineage>
</organism>
<keyword evidence="1" id="KW-1185">Reference proteome</keyword>
<dbReference type="Proteomes" id="UP000887565">
    <property type="component" value="Unplaced"/>
</dbReference>
<sequence length="68" mass="7899">MPSQKVYVKWGKNGHRTDGTSNWVSRYLIKNKLPLKLMDQIRATFKGKPWIGQILKFERPVSIKVKSA</sequence>
<proteinExistence type="predicted"/>
<accession>A0A915JFF4</accession>
<protein>
    <submittedName>
        <fullName evidence="2">Uncharacterized protein</fullName>
    </submittedName>
</protein>